<dbReference type="InterPro" id="IPR050169">
    <property type="entry name" value="Krueppel_C2H2_ZnF"/>
</dbReference>
<evidence type="ECO:0000313" key="4">
    <source>
        <dbReference type="Proteomes" id="UP001474421"/>
    </source>
</evidence>
<dbReference type="PANTHER" id="PTHR23232">
    <property type="entry name" value="KRAB DOMAIN C2H2 ZINC FINGER"/>
    <property type="match status" value="1"/>
</dbReference>
<feature type="compositionally biased region" description="Basic and acidic residues" evidence="1">
    <location>
        <begin position="346"/>
        <end position="356"/>
    </location>
</feature>
<sequence length="356" mass="39390">MLDSVCVVGRLLSVQLPRREGSSENRQTNSSVVPAAERFLPSLADEKKQEGIPKDKSQRQETSLVDKMESPLVTESCHSIGGAARVTGFPTQGPVSFEEVAVHFSTEEWLLLDPSQKALHREVMLQMFAMVASLALDVQKENHQDPNLMPLQIIQTEIPEETPTNKRERRKHEEKHTWREKSILECVEIDCLLTKASKEAPPTLQGLPFPAFLGGVESEEEGSCNILPHPQHFLQRLSRRGVSVPFSPPRAPSINGAFPQPCLSFYQRFFPPEGIALGGACSEGGGGSCNLSPCSHFPNISLGGPSPLEVDVVWGWREPLKERRGSEGGFIQSLTEKKKSNPSVKSPEEARRRLFP</sequence>
<dbReference type="SUPFAM" id="SSF109640">
    <property type="entry name" value="KRAB domain (Kruppel-associated box)"/>
    <property type="match status" value="1"/>
</dbReference>
<protein>
    <submittedName>
        <fullName evidence="3">Zinc finger protein</fullName>
    </submittedName>
</protein>
<organism evidence="3 4">
    <name type="scientific">Crotalus adamanteus</name>
    <name type="common">Eastern diamondback rattlesnake</name>
    <dbReference type="NCBI Taxonomy" id="8729"/>
    <lineage>
        <taxon>Eukaryota</taxon>
        <taxon>Metazoa</taxon>
        <taxon>Chordata</taxon>
        <taxon>Craniata</taxon>
        <taxon>Vertebrata</taxon>
        <taxon>Euteleostomi</taxon>
        <taxon>Lepidosauria</taxon>
        <taxon>Squamata</taxon>
        <taxon>Bifurcata</taxon>
        <taxon>Unidentata</taxon>
        <taxon>Episquamata</taxon>
        <taxon>Toxicofera</taxon>
        <taxon>Serpentes</taxon>
        <taxon>Colubroidea</taxon>
        <taxon>Viperidae</taxon>
        <taxon>Crotalinae</taxon>
        <taxon>Crotalus</taxon>
    </lineage>
</organism>
<dbReference type="PROSITE" id="PS50805">
    <property type="entry name" value="KRAB"/>
    <property type="match status" value="1"/>
</dbReference>
<proteinExistence type="predicted"/>
<dbReference type="Pfam" id="PF01352">
    <property type="entry name" value="KRAB"/>
    <property type="match status" value="1"/>
</dbReference>
<evidence type="ECO:0000313" key="3">
    <source>
        <dbReference type="EMBL" id="KAK9405300.1"/>
    </source>
</evidence>
<reference evidence="3 4" key="1">
    <citation type="journal article" date="2024" name="Proc. Natl. Acad. Sci. U.S.A.">
        <title>The genetic regulatory architecture and epigenomic basis for age-related changes in rattlesnake venom.</title>
        <authorList>
            <person name="Hogan M.P."/>
            <person name="Holding M.L."/>
            <person name="Nystrom G.S."/>
            <person name="Colston T.J."/>
            <person name="Bartlett D.A."/>
            <person name="Mason A.J."/>
            <person name="Ellsworth S.A."/>
            <person name="Rautsaw R.M."/>
            <person name="Lawrence K.C."/>
            <person name="Strickland J.L."/>
            <person name="He B."/>
            <person name="Fraser P."/>
            <person name="Margres M.J."/>
            <person name="Gilbert D.M."/>
            <person name="Gibbs H.L."/>
            <person name="Parkinson C.L."/>
            <person name="Rokyta D.R."/>
        </authorList>
    </citation>
    <scope>NUCLEOTIDE SEQUENCE [LARGE SCALE GENOMIC DNA]</scope>
    <source>
        <strain evidence="3">DRR0105</strain>
    </source>
</reference>
<feature type="compositionally biased region" description="Basic and acidic residues" evidence="1">
    <location>
        <begin position="44"/>
        <end position="64"/>
    </location>
</feature>
<dbReference type="Gene3D" id="6.10.140.140">
    <property type="match status" value="1"/>
</dbReference>
<feature type="region of interest" description="Disordered" evidence="1">
    <location>
        <begin position="325"/>
        <end position="356"/>
    </location>
</feature>
<dbReference type="SMART" id="SM00349">
    <property type="entry name" value="KRAB"/>
    <property type="match status" value="1"/>
</dbReference>
<dbReference type="EMBL" id="JAOTOJ010000002">
    <property type="protein sequence ID" value="KAK9405300.1"/>
    <property type="molecule type" value="Genomic_DNA"/>
</dbReference>
<feature type="region of interest" description="Disordered" evidence="1">
    <location>
        <begin position="43"/>
        <end position="64"/>
    </location>
</feature>
<dbReference type="InterPro" id="IPR001909">
    <property type="entry name" value="KRAB"/>
</dbReference>
<dbReference type="PANTHER" id="PTHR23232:SF133">
    <property type="entry name" value="RIKEN CDNA 1700020N01 GENE"/>
    <property type="match status" value="1"/>
</dbReference>
<accession>A0AAW1BU86</accession>
<comment type="caution">
    <text evidence="3">The sequence shown here is derived from an EMBL/GenBank/DDBJ whole genome shotgun (WGS) entry which is preliminary data.</text>
</comment>
<keyword evidence="4" id="KW-1185">Reference proteome</keyword>
<evidence type="ECO:0000259" key="2">
    <source>
        <dbReference type="PROSITE" id="PS50805"/>
    </source>
</evidence>
<dbReference type="CDD" id="cd07765">
    <property type="entry name" value="KRAB_A-box"/>
    <property type="match status" value="1"/>
</dbReference>
<feature type="domain" description="KRAB" evidence="2">
    <location>
        <begin position="95"/>
        <end position="175"/>
    </location>
</feature>
<name>A0AAW1BU86_CROAD</name>
<evidence type="ECO:0000256" key="1">
    <source>
        <dbReference type="SAM" id="MobiDB-lite"/>
    </source>
</evidence>
<dbReference type="AlphaFoldDB" id="A0AAW1BU86"/>
<dbReference type="Proteomes" id="UP001474421">
    <property type="component" value="Unassembled WGS sequence"/>
</dbReference>
<dbReference type="GO" id="GO:0006355">
    <property type="term" value="P:regulation of DNA-templated transcription"/>
    <property type="evidence" value="ECO:0007669"/>
    <property type="project" value="InterPro"/>
</dbReference>
<gene>
    <name evidence="3" type="ORF">NXF25_004074</name>
</gene>
<dbReference type="InterPro" id="IPR036051">
    <property type="entry name" value="KRAB_dom_sf"/>
</dbReference>